<evidence type="ECO:0000256" key="11">
    <source>
        <dbReference type="ARBA" id="ARBA00023004"/>
    </source>
</evidence>
<keyword evidence="10" id="KW-0560">Oxidoreductase</keyword>
<evidence type="ECO:0000256" key="5">
    <source>
        <dbReference type="ARBA" id="ARBA00022475"/>
    </source>
</evidence>
<evidence type="ECO:0000256" key="9">
    <source>
        <dbReference type="ARBA" id="ARBA00022989"/>
    </source>
</evidence>
<keyword evidence="7 15" id="KW-0812">Transmembrane</keyword>
<dbReference type="PANTHER" id="PTHR40255">
    <property type="entry name" value="UPF0093 MEMBRANE PROTEIN SLR1790"/>
    <property type="match status" value="1"/>
</dbReference>
<organism evidence="16 17">
    <name type="scientific">Ahrensia marina</name>
    <dbReference type="NCBI Taxonomy" id="1514904"/>
    <lineage>
        <taxon>Bacteria</taxon>
        <taxon>Pseudomonadati</taxon>
        <taxon>Pseudomonadota</taxon>
        <taxon>Alphaproteobacteria</taxon>
        <taxon>Hyphomicrobiales</taxon>
        <taxon>Ahrensiaceae</taxon>
        <taxon>Ahrensia</taxon>
    </lineage>
</organism>
<dbReference type="STRING" id="1514904.SU32_02745"/>
<keyword evidence="9 15" id="KW-1133">Transmembrane helix</keyword>
<keyword evidence="12 14" id="KW-0472">Membrane</keyword>
<comment type="caution">
    <text evidence="16">The sequence shown here is derived from an EMBL/GenBank/DDBJ whole genome shotgun (WGS) entry which is preliminary data.</text>
</comment>
<evidence type="ECO:0000256" key="7">
    <source>
        <dbReference type="ARBA" id="ARBA00022692"/>
    </source>
</evidence>
<dbReference type="Pfam" id="PF03653">
    <property type="entry name" value="UPF0093"/>
    <property type="match status" value="1"/>
</dbReference>
<evidence type="ECO:0000313" key="17">
    <source>
        <dbReference type="Proteomes" id="UP000038011"/>
    </source>
</evidence>
<dbReference type="EC" id="1.3.99.-" evidence="14"/>
<evidence type="ECO:0000313" key="16">
    <source>
        <dbReference type="EMBL" id="KPB02670.1"/>
    </source>
</evidence>
<dbReference type="InterPro" id="IPR005265">
    <property type="entry name" value="HemJ-like"/>
</dbReference>
<feature type="transmembrane region" description="Helical" evidence="15">
    <location>
        <begin position="110"/>
        <end position="129"/>
    </location>
</feature>
<feature type="transmembrane region" description="Helical" evidence="15">
    <location>
        <begin position="73"/>
        <end position="90"/>
    </location>
</feature>
<evidence type="ECO:0000256" key="12">
    <source>
        <dbReference type="ARBA" id="ARBA00023136"/>
    </source>
</evidence>
<keyword evidence="5 14" id="KW-1003">Cell membrane</keyword>
<feature type="transmembrane region" description="Helical" evidence="15">
    <location>
        <begin position="6"/>
        <end position="29"/>
    </location>
</feature>
<dbReference type="GO" id="GO:0070818">
    <property type="term" value="F:protoporphyrinogen oxidase activity"/>
    <property type="evidence" value="ECO:0007669"/>
    <property type="project" value="UniProtKB-UniRule"/>
</dbReference>
<keyword evidence="17" id="KW-1185">Reference proteome</keyword>
<evidence type="ECO:0000256" key="6">
    <source>
        <dbReference type="ARBA" id="ARBA00022617"/>
    </source>
</evidence>
<dbReference type="GO" id="GO:0005886">
    <property type="term" value="C:plasma membrane"/>
    <property type="evidence" value="ECO:0007669"/>
    <property type="project" value="UniProtKB-SubCell"/>
</dbReference>
<comment type="catalytic activity">
    <reaction evidence="13 14">
        <text>protoporphyrinogen IX + 3 A = protoporphyrin IX + 3 AH2</text>
        <dbReference type="Rhea" id="RHEA:62000"/>
        <dbReference type="ChEBI" id="CHEBI:13193"/>
        <dbReference type="ChEBI" id="CHEBI:17499"/>
        <dbReference type="ChEBI" id="CHEBI:57306"/>
        <dbReference type="ChEBI" id="CHEBI:57307"/>
    </reaction>
</comment>
<keyword evidence="8 14" id="KW-0479">Metal-binding</keyword>
<dbReference type="EMBL" id="JXMU01000002">
    <property type="protein sequence ID" value="KPB02670.1"/>
    <property type="molecule type" value="Genomic_DNA"/>
</dbReference>
<evidence type="ECO:0000256" key="3">
    <source>
        <dbReference type="ARBA" id="ARBA00006501"/>
    </source>
</evidence>
<accession>A0A0M9GPJ3</accession>
<keyword evidence="11 14" id="KW-0408">Iron</keyword>
<dbReference type="PIRSF" id="PIRSF004638">
    <property type="entry name" value="UCP004638"/>
    <property type="match status" value="1"/>
</dbReference>
<keyword evidence="6 14" id="KW-0349">Heme</keyword>
<evidence type="ECO:0000256" key="13">
    <source>
        <dbReference type="ARBA" id="ARBA00048390"/>
    </source>
</evidence>
<sequence>MLYEITKAAHIIAVVVLIAGMVAATLFLMRPNMGMSNLIKRYDRLVTTPAMLLVWVMGILLAVQGGWFSDAWLWVKIVFVVGLSGLHGTISGRLRRYDGSTVPTQNSSGWIFLSAGFALLILIVLLVTTKAF</sequence>
<comment type="function">
    <text evidence="14">Catalyzes the oxidation of protoporphyrinogen IX to protoporphyrin IX.</text>
</comment>
<evidence type="ECO:0000256" key="15">
    <source>
        <dbReference type="SAM" id="Phobius"/>
    </source>
</evidence>
<comment type="pathway">
    <text evidence="2 14">Porphyrin-containing compound metabolism; protoporphyrin-IX biosynthesis; protoporphyrin-IX from protoporphyrinogen-IX: step 1/1.</text>
</comment>
<evidence type="ECO:0000256" key="14">
    <source>
        <dbReference type="PIRNR" id="PIRNR004638"/>
    </source>
</evidence>
<comment type="cofactor">
    <cofactor evidence="14">
        <name>heme b</name>
        <dbReference type="ChEBI" id="CHEBI:60344"/>
    </cofactor>
    <text evidence="14">Binds 1 heme b (iron(II)-protoporphyrin IX) group per subunit.</text>
</comment>
<dbReference type="AlphaFoldDB" id="A0A0M9GPJ3"/>
<dbReference type="PATRIC" id="fig|1514904.3.peg.1753"/>
<comment type="subcellular location">
    <subcellularLocation>
        <location evidence="1">Cell membrane</location>
        <topology evidence="1">Multi-pass membrane protein</topology>
    </subcellularLocation>
</comment>
<dbReference type="Proteomes" id="UP000038011">
    <property type="component" value="Unassembled WGS sequence"/>
</dbReference>
<feature type="transmembrane region" description="Helical" evidence="15">
    <location>
        <begin position="50"/>
        <end position="67"/>
    </location>
</feature>
<evidence type="ECO:0000256" key="8">
    <source>
        <dbReference type="ARBA" id="ARBA00022723"/>
    </source>
</evidence>
<proteinExistence type="inferred from homology"/>
<evidence type="ECO:0000256" key="4">
    <source>
        <dbReference type="ARBA" id="ARBA00017504"/>
    </source>
</evidence>
<evidence type="ECO:0000256" key="1">
    <source>
        <dbReference type="ARBA" id="ARBA00004651"/>
    </source>
</evidence>
<name>A0A0M9GPJ3_9HYPH</name>
<reference evidence="16 17" key="1">
    <citation type="submission" date="2015-01" db="EMBL/GenBank/DDBJ databases">
        <title>Ahrensia donghaiensis sp. nov., a novel dimethylsulphoniopropionate-cleavage bacterium isolated from seawater and emended descriptions of the genus Ahrensia and Ahrensia kielensis.</title>
        <authorList>
            <person name="Liu J."/>
        </authorList>
    </citation>
    <scope>NUCLEOTIDE SEQUENCE [LARGE SCALE GENOMIC DNA]</scope>
    <source>
        <strain evidence="16 17">LZD062</strain>
    </source>
</reference>
<dbReference type="PANTHER" id="PTHR40255:SF1">
    <property type="entry name" value="PROTOPORPHYRINOGEN IX OXIDASE"/>
    <property type="match status" value="1"/>
</dbReference>
<protein>
    <recommendedName>
        <fullName evidence="4 14">Protoporphyrinogen IX oxidase</fullName>
        <ecNumber evidence="14">1.3.99.-</ecNumber>
    </recommendedName>
</protein>
<dbReference type="OrthoDB" id="8367737at2"/>
<evidence type="ECO:0000256" key="10">
    <source>
        <dbReference type="ARBA" id="ARBA00023002"/>
    </source>
</evidence>
<evidence type="ECO:0000256" key="2">
    <source>
        <dbReference type="ARBA" id="ARBA00005073"/>
    </source>
</evidence>
<dbReference type="GO" id="GO:0046872">
    <property type="term" value="F:metal ion binding"/>
    <property type="evidence" value="ECO:0007669"/>
    <property type="project" value="UniProtKB-UniRule"/>
</dbReference>
<dbReference type="UniPathway" id="UPA00251">
    <property type="reaction ID" value="UER00324"/>
</dbReference>
<gene>
    <name evidence="16" type="ORF">SU32_02745</name>
</gene>
<comment type="similarity">
    <text evidence="3 14">Belongs to the HemJ family.</text>
</comment>
<dbReference type="RefSeq" id="WP_053997787.1">
    <property type="nucleotide sequence ID" value="NZ_JXMU01000002.1"/>
</dbReference>
<dbReference type="GO" id="GO:0006782">
    <property type="term" value="P:protoporphyrinogen IX biosynthetic process"/>
    <property type="evidence" value="ECO:0007669"/>
    <property type="project" value="UniProtKB-UniRule"/>
</dbReference>